<dbReference type="EMBL" id="LVLJ01001637">
    <property type="protein sequence ID" value="OAE28871.1"/>
    <property type="molecule type" value="Genomic_DNA"/>
</dbReference>
<dbReference type="AlphaFoldDB" id="A0A176W8C9"/>
<keyword evidence="1" id="KW-0472">Membrane</keyword>
<dbReference type="PANTHER" id="PTHR32440:SF0">
    <property type="entry name" value="PHOSPHATASE DCR2-RELATED"/>
    <property type="match status" value="1"/>
</dbReference>
<dbReference type="Proteomes" id="UP000077202">
    <property type="component" value="Unassembled WGS sequence"/>
</dbReference>
<evidence type="ECO:0000313" key="4">
    <source>
        <dbReference type="Proteomes" id="UP000077202"/>
    </source>
</evidence>
<keyword evidence="1" id="KW-1133">Transmembrane helix</keyword>
<dbReference type="InterPro" id="IPR004843">
    <property type="entry name" value="Calcineurin-like_PHP"/>
</dbReference>
<sequence>MRELGHWEEIPSTAQRCGRRISRRRNGMWATMCDVSVAGFMSSAKCVVAKVADMHYGNGATTPCSDIKSSEMPYCSDLNTTAFVRRMIQKEAPDLIVYTEENNPVETVDYIGDNIDWGASDAKTSMDAAFAPAIESNIPWAAILGNHDVDSNLPRPHLMEYISQMKNSLAKVLDPQAAGVHGWGNYYLSVFGSSATPTENTSLLNLYFLDSGDNSKLPEIRGYDWIRRSQQTWFSSLSQQLRMASPAPALAFFHIPIPEYDTILYRDQVTGRQLEDVYSAPINSGFFSTLLESGDVQATFVGHDHLNDYCGKLMGVNLCYGGGTGYHAYGRVGVPRRARVIFANLNEPQGRSLNISTWKRLDDSDMTKIDEQLLYSKATDVRSPVRTFAYRKGCSWPWSPFKYPQGKCFFWSSVIYTGVVTLLSIFAFFSGFLFHRYRHKSSLAYKPLNSENKDKE</sequence>
<feature type="transmembrane region" description="Helical" evidence="1">
    <location>
        <begin position="409"/>
        <end position="434"/>
    </location>
</feature>
<keyword evidence="4" id="KW-1185">Reference proteome</keyword>
<evidence type="ECO:0000256" key="1">
    <source>
        <dbReference type="SAM" id="Phobius"/>
    </source>
</evidence>
<protein>
    <recommendedName>
        <fullName evidence="2">Calcineurin-like phosphoesterase domain-containing protein</fullName>
    </recommendedName>
</protein>
<comment type="caution">
    <text evidence="3">The sequence shown here is derived from an EMBL/GenBank/DDBJ whole genome shotgun (WGS) entry which is preliminary data.</text>
</comment>
<gene>
    <name evidence="3" type="ORF">AXG93_2255s1030</name>
</gene>
<dbReference type="GO" id="GO:0005737">
    <property type="term" value="C:cytoplasm"/>
    <property type="evidence" value="ECO:0007669"/>
    <property type="project" value="TreeGrafter"/>
</dbReference>
<organism evidence="3 4">
    <name type="scientific">Marchantia polymorpha subsp. ruderalis</name>
    <dbReference type="NCBI Taxonomy" id="1480154"/>
    <lineage>
        <taxon>Eukaryota</taxon>
        <taxon>Viridiplantae</taxon>
        <taxon>Streptophyta</taxon>
        <taxon>Embryophyta</taxon>
        <taxon>Marchantiophyta</taxon>
        <taxon>Marchantiopsida</taxon>
        <taxon>Marchantiidae</taxon>
        <taxon>Marchantiales</taxon>
        <taxon>Marchantiaceae</taxon>
        <taxon>Marchantia</taxon>
    </lineage>
</organism>
<dbReference type="CDD" id="cd07383">
    <property type="entry name" value="MPP_Dcr2"/>
    <property type="match status" value="1"/>
</dbReference>
<dbReference type="SUPFAM" id="SSF56300">
    <property type="entry name" value="Metallo-dependent phosphatases"/>
    <property type="match status" value="1"/>
</dbReference>
<dbReference type="Pfam" id="PF00149">
    <property type="entry name" value="Metallophos"/>
    <property type="match status" value="1"/>
</dbReference>
<dbReference type="PANTHER" id="PTHR32440">
    <property type="entry name" value="PHOSPHATASE DCR2-RELATED-RELATED"/>
    <property type="match status" value="1"/>
</dbReference>
<reference evidence="3" key="1">
    <citation type="submission" date="2016-03" db="EMBL/GenBank/DDBJ databases">
        <title>Mechanisms controlling the formation of the plant cell surface in tip-growing cells are functionally conserved among land plants.</title>
        <authorList>
            <person name="Honkanen S."/>
            <person name="Jones V.A."/>
            <person name="Morieri G."/>
            <person name="Champion C."/>
            <person name="Hetherington A.J."/>
            <person name="Kelly S."/>
            <person name="Saint-Marcoux D."/>
            <person name="Proust H."/>
            <person name="Prescott H."/>
            <person name="Dolan L."/>
        </authorList>
    </citation>
    <scope>NUCLEOTIDE SEQUENCE [LARGE SCALE GENOMIC DNA]</scope>
    <source>
        <tissue evidence="3">Whole gametophyte</tissue>
    </source>
</reference>
<accession>A0A176W8C9</accession>
<dbReference type="InterPro" id="IPR029052">
    <property type="entry name" value="Metallo-depent_PP-like"/>
</dbReference>
<proteinExistence type="predicted"/>
<evidence type="ECO:0000259" key="2">
    <source>
        <dbReference type="Pfam" id="PF00149"/>
    </source>
</evidence>
<dbReference type="GO" id="GO:0016788">
    <property type="term" value="F:hydrolase activity, acting on ester bonds"/>
    <property type="evidence" value="ECO:0007669"/>
    <property type="project" value="TreeGrafter"/>
</dbReference>
<keyword evidence="1" id="KW-0812">Transmembrane</keyword>
<evidence type="ECO:0000313" key="3">
    <source>
        <dbReference type="EMBL" id="OAE28871.1"/>
    </source>
</evidence>
<name>A0A176W8C9_MARPO</name>
<dbReference type="Gene3D" id="3.60.21.10">
    <property type="match status" value="1"/>
</dbReference>
<feature type="domain" description="Calcineurin-like phosphoesterase" evidence="2">
    <location>
        <begin position="108"/>
        <end position="305"/>
    </location>
</feature>